<protein>
    <recommendedName>
        <fullName evidence="9">Mitochondrial pyruvate carrier</fullName>
    </recommendedName>
</protein>
<keyword evidence="4 9" id="KW-0812">Transmembrane</keyword>
<dbReference type="GO" id="GO:0005743">
    <property type="term" value="C:mitochondrial inner membrane"/>
    <property type="evidence" value="ECO:0007669"/>
    <property type="project" value="UniProtKB-SubCell"/>
</dbReference>
<feature type="transmembrane region" description="Helical" evidence="9">
    <location>
        <begin position="39"/>
        <end position="57"/>
    </location>
</feature>
<evidence type="ECO:0000313" key="11">
    <source>
        <dbReference type="Proteomes" id="UP000037923"/>
    </source>
</evidence>
<comment type="subcellular location">
    <subcellularLocation>
        <location evidence="1 9">Mitochondrion inner membrane</location>
        <topology evidence="1 9">Multi-pass membrane protein</topology>
    </subcellularLocation>
</comment>
<evidence type="ECO:0000256" key="1">
    <source>
        <dbReference type="ARBA" id="ARBA00004448"/>
    </source>
</evidence>
<dbReference type="EMBL" id="LGTL01000033">
    <property type="protein sequence ID" value="KPA73687.1"/>
    <property type="molecule type" value="Genomic_DNA"/>
</dbReference>
<evidence type="ECO:0000256" key="4">
    <source>
        <dbReference type="ARBA" id="ARBA00022692"/>
    </source>
</evidence>
<feature type="transmembrane region" description="Helical" evidence="9">
    <location>
        <begin position="6"/>
        <end position="27"/>
    </location>
</feature>
<keyword evidence="6 9" id="KW-1133">Transmembrane helix</keyword>
<dbReference type="RefSeq" id="XP_015652125.1">
    <property type="nucleotide sequence ID" value="XM_015809189.1"/>
</dbReference>
<evidence type="ECO:0000256" key="5">
    <source>
        <dbReference type="ARBA" id="ARBA00022792"/>
    </source>
</evidence>
<evidence type="ECO:0000256" key="3">
    <source>
        <dbReference type="ARBA" id="ARBA00022448"/>
    </source>
</evidence>
<evidence type="ECO:0000256" key="9">
    <source>
        <dbReference type="RuleBase" id="RU363100"/>
    </source>
</evidence>
<reference evidence="10 11" key="1">
    <citation type="submission" date="2015-07" db="EMBL/GenBank/DDBJ databases">
        <title>High-quality genome of monoxenous trypanosomatid Leptomonas pyrrhocoris.</title>
        <authorList>
            <person name="Flegontov P."/>
            <person name="Butenko A."/>
            <person name="Firsov S."/>
            <person name="Vlcek C."/>
            <person name="Logacheva M.D."/>
            <person name="Field M."/>
            <person name="Filatov D."/>
            <person name="Flegontova O."/>
            <person name="Gerasimov E."/>
            <person name="Jackson A.P."/>
            <person name="Kelly S."/>
            <person name="Opperdoes F."/>
            <person name="O'Reilly A."/>
            <person name="Votypka J."/>
            <person name="Yurchenko V."/>
            <person name="Lukes J."/>
        </authorList>
    </citation>
    <scope>NUCLEOTIDE SEQUENCE [LARGE SCALE GENOMIC DNA]</scope>
    <source>
        <strain evidence="10">H10</strain>
    </source>
</reference>
<dbReference type="EMBL" id="LGTL01000033">
    <property type="protein sequence ID" value="KPA73686.1"/>
    <property type="molecule type" value="Genomic_DNA"/>
</dbReference>
<dbReference type="AlphaFoldDB" id="A0A0M9FQ27"/>
<dbReference type="OMA" id="FLQHFWG"/>
<name>A0A0M9FQ27_LEPPY</name>
<keyword evidence="3 9" id="KW-0813">Transport</keyword>
<dbReference type="VEuPathDB" id="TriTrypDB:LpyrH10_33_0240"/>
<dbReference type="GeneID" id="26909899"/>
<dbReference type="OrthoDB" id="1697690at2759"/>
<dbReference type="Pfam" id="PF03650">
    <property type="entry name" value="MPC"/>
    <property type="match status" value="1"/>
</dbReference>
<keyword evidence="11" id="KW-1185">Reference proteome</keyword>
<organism evidence="10 11">
    <name type="scientific">Leptomonas pyrrhocoris</name>
    <name type="common">Firebug parasite</name>
    <dbReference type="NCBI Taxonomy" id="157538"/>
    <lineage>
        <taxon>Eukaryota</taxon>
        <taxon>Discoba</taxon>
        <taxon>Euglenozoa</taxon>
        <taxon>Kinetoplastea</taxon>
        <taxon>Metakinetoplastina</taxon>
        <taxon>Trypanosomatida</taxon>
        <taxon>Trypanosomatidae</taxon>
        <taxon>Leishmaniinae</taxon>
        <taxon>Leptomonas</taxon>
    </lineage>
</organism>
<sequence length="102" mass="11103">MVSQNVVRMVGYAGAAANWLIPIAGIMNFPTRPLSDIDPVMTSVLCVYSMLFMRWSVSILPANYPLFLCHATNSTVQAVTLGRWTLGKLTGGSNPTEKKAIE</sequence>
<comment type="similarity">
    <text evidence="2 9">Belongs to the mitochondrial pyruvate carrier (MPC) (TC 2.A.105) family.</text>
</comment>
<gene>
    <name evidence="10" type="ORF">ABB37_09616</name>
</gene>
<comment type="caution">
    <text evidence="10">The sequence shown here is derived from an EMBL/GenBank/DDBJ whole genome shotgun (WGS) entry which is preliminary data.</text>
</comment>
<comment type="function">
    <text evidence="9">Mediates the uptake of pyruvate into mitochondria.</text>
</comment>
<dbReference type="RefSeq" id="XP_015652126.1">
    <property type="nucleotide sequence ID" value="XM_015809190.1"/>
</dbReference>
<evidence type="ECO:0000313" key="10">
    <source>
        <dbReference type="EMBL" id="KPA73687.1"/>
    </source>
</evidence>
<evidence type="ECO:0000256" key="6">
    <source>
        <dbReference type="ARBA" id="ARBA00022989"/>
    </source>
</evidence>
<dbReference type="GO" id="GO:0006850">
    <property type="term" value="P:pyruvate import into mitochondria"/>
    <property type="evidence" value="ECO:0007669"/>
    <property type="project" value="InterPro"/>
</dbReference>
<evidence type="ECO:0000256" key="2">
    <source>
        <dbReference type="ARBA" id="ARBA00006416"/>
    </source>
</evidence>
<evidence type="ECO:0000256" key="7">
    <source>
        <dbReference type="ARBA" id="ARBA00023128"/>
    </source>
</evidence>
<evidence type="ECO:0000256" key="8">
    <source>
        <dbReference type="ARBA" id="ARBA00023136"/>
    </source>
</evidence>
<dbReference type="Proteomes" id="UP000037923">
    <property type="component" value="Unassembled WGS sequence"/>
</dbReference>
<dbReference type="InterPro" id="IPR005336">
    <property type="entry name" value="MPC"/>
</dbReference>
<accession>A0A0M9FQ27</accession>
<proteinExistence type="inferred from homology"/>
<keyword evidence="7 9" id="KW-0496">Mitochondrion</keyword>
<keyword evidence="8 9" id="KW-0472">Membrane</keyword>
<keyword evidence="5 9" id="KW-0999">Mitochondrion inner membrane</keyword>